<comment type="caution">
    <text evidence="9">The sequence shown here is derived from an EMBL/GenBank/DDBJ whole genome shotgun (WGS) entry which is preliminary data.</text>
</comment>
<dbReference type="NCBIfam" id="TIGR01469">
    <property type="entry name" value="cobA_cysG_Cterm"/>
    <property type="match status" value="1"/>
</dbReference>
<dbReference type="Pfam" id="PF00590">
    <property type="entry name" value="TP_methylase"/>
    <property type="match status" value="1"/>
</dbReference>
<keyword evidence="5" id="KW-0949">S-adenosyl-L-methionine</keyword>
<dbReference type="Gene3D" id="3.30.950.10">
    <property type="entry name" value="Methyltransferase, Cobalt-precorrin-4 Transmethylase, Domain 2"/>
    <property type="match status" value="1"/>
</dbReference>
<dbReference type="GO" id="GO:0019354">
    <property type="term" value="P:siroheme biosynthetic process"/>
    <property type="evidence" value="ECO:0007669"/>
    <property type="project" value="InterPro"/>
</dbReference>
<evidence type="ECO:0000256" key="2">
    <source>
        <dbReference type="ARBA" id="ARBA00012162"/>
    </source>
</evidence>
<dbReference type="InterPro" id="IPR035996">
    <property type="entry name" value="4pyrrol_Methylase_sf"/>
</dbReference>
<dbReference type="EC" id="2.1.1.107" evidence="2"/>
<accession>A0A918J1J7</accession>
<dbReference type="CDD" id="cd11642">
    <property type="entry name" value="SUMT"/>
    <property type="match status" value="1"/>
</dbReference>
<dbReference type="GO" id="GO:0004851">
    <property type="term" value="F:uroporphyrin-III C-methyltransferase activity"/>
    <property type="evidence" value="ECO:0007669"/>
    <property type="project" value="UniProtKB-EC"/>
</dbReference>
<protein>
    <recommendedName>
        <fullName evidence="2">uroporphyrinogen-III C-methyltransferase</fullName>
        <ecNumber evidence="2">2.1.1.107</ecNumber>
    </recommendedName>
</protein>
<dbReference type="InterPro" id="IPR014777">
    <property type="entry name" value="4pyrrole_Mease_sub1"/>
</dbReference>
<keyword evidence="6" id="KW-0627">Porphyrin biosynthesis</keyword>
<dbReference type="NCBIfam" id="NF004790">
    <property type="entry name" value="PRK06136.1"/>
    <property type="match status" value="1"/>
</dbReference>
<dbReference type="InterPro" id="IPR014776">
    <property type="entry name" value="4pyrrole_Mease_sub2"/>
</dbReference>
<evidence type="ECO:0000256" key="6">
    <source>
        <dbReference type="ARBA" id="ARBA00023244"/>
    </source>
</evidence>
<keyword evidence="10" id="KW-1185">Reference proteome</keyword>
<comment type="similarity">
    <text evidence="1">Belongs to the precorrin methyltransferase family.</text>
</comment>
<dbReference type="InterPro" id="IPR050161">
    <property type="entry name" value="Siro_Cobalamin_biosynth"/>
</dbReference>
<proteinExistence type="inferred from homology"/>
<dbReference type="Proteomes" id="UP000628984">
    <property type="component" value="Unassembled WGS sequence"/>
</dbReference>
<name>A0A918J1J7_9RHOB</name>
<gene>
    <name evidence="9" type="ORF">GCM10011452_34340</name>
</gene>
<reference evidence="9" key="2">
    <citation type="submission" date="2020-09" db="EMBL/GenBank/DDBJ databases">
        <authorList>
            <person name="Sun Q."/>
            <person name="Kim S."/>
        </authorList>
    </citation>
    <scope>NUCLEOTIDE SEQUENCE</scope>
    <source>
        <strain evidence="9">KCTC 23714</strain>
    </source>
</reference>
<evidence type="ECO:0000256" key="1">
    <source>
        <dbReference type="ARBA" id="ARBA00005879"/>
    </source>
</evidence>
<evidence type="ECO:0000313" key="10">
    <source>
        <dbReference type="Proteomes" id="UP000628984"/>
    </source>
</evidence>
<sequence>MKDQSSRSGHVHLIGAGPGAADLLTIRAAQLIAGAEVVVFDRLVSAEILELVPATARRIDVGKLPGYHKVPQDDINALLVRLAQSGAEVVRLKGGDPFIFGRGSEEAAACRAAGIPVSVVPGITAAQGAAAATGVPLTHRGLATGLRYVTGHRARDLALDLDWQSLADPQTTLVVYMGVATIADIAARLIARGLPADLPVLAVAGATTAAERRVLSTLGGVGQDATCLPPEVPALFIIGRVVTLYPADLDLMIRAEAAPDRVAHA</sequence>
<dbReference type="FunFam" id="3.40.1010.10:FF:000001">
    <property type="entry name" value="Siroheme synthase"/>
    <property type="match status" value="1"/>
</dbReference>
<dbReference type="PROSITE" id="PS00839">
    <property type="entry name" value="SUMT_1"/>
    <property type="match status" value="1"/>
</dbReference>
<evidence type="ECO:0000256" key="7">
    <source>
        <dbReference type="ARBA" id="ARBA00025705"/>
    </source>
</evidence>
<evidence type="ECO:0000256" key="3">
    <source>
        <dbReference type="ARBA" id="ARBA00022603"/>
    </source>
</evidence>
<evidence type="ECO:0000259" key="8">
    <source>
        <dbReference type="Pfam" id="PF00590"/>
    </source>
</evidence>
<comment type="pathway">
    <text evidence="7">Porphyrin-containing compound metabolism; siroheme biosynthesis; precorrin-2 from uroporphyrinogen III: step 1/1.</text>
</comment>
<dbReference type="InterPro" id="IPR000878">
    <property type="entry name" value="4pyrrol_Mease"/>
</dbReference>
<keyword evidence="3" id="KW-0489">Methyltransferase</keyword>
<organism evidence="9 10">
    <name type="scientific">Gemmobacter lanyuensis</name>
    <dbReference type="NCBI Taxonomy" id="1054497"/>
    <lineage>
        <taxon>Bacteria</taxon>
        <taxon>Pseudomonadati</taxon>
        <taxon>Pseudomonadota</taxon>
        <taxon>Alphaproteobacteria</taxon>
        <taxon>Rhodobacterales</taxon>
        <taxon>Paracoccaceae</taxon>
        <taxon>Gemmobacter</taxon>
    </lineage>
</organism>
<dbReference type="SUPFAM" id="SSF53790">
    <property type="entry name" value="Tetrapyrrole methylase"/>
    <property type="match status" value="1"/>
</dbReference>
<evidence type="ECO:0000256" key="5">
    <source>
        <dbReference type="ARBA" id="ARBA00022691"/>
    </source>
</evidence>
<dbReference type="PANTHER" id="PTHR45790:SF3">
    <property type="entry name" value="S-ADENOSYL-L-METHIONINE-DEPENDENT UROPORPHYRINOGEN III METHYLTRANSFERASE, CHLOROPLASTIC"/>
    <property type="match status" value="1"/>
</dbReference>
<reference evidence="9" key="1">
    <citation type="journal article" date="2014" name="Int. J. Syst. Evol. Microbiol.">
        <title>Complete genome sequence of Corynebacterium casei LMG S-19264T (=DSM 44701T), isolated from a smear-ripened cheese.</title>
        <authorList>
            <consortium name="US DOE Joint Genome Institute (JGI-PGF)"/>
            <person name="Walter F."/>
            <person name="Albersmeier A."/>
            <person name="Kalinowski J."/>
            <person name="Ruckert C."/>
        </authorList>
    </citation>
    <scope>NUCLEOTIDE SEQUENCE</scope>
    <source>
        <strain evidence="9">KCTC 23714</strain>
    </source>
</reference>
<dbReference type="PANTHER" id="PTHR45790">
    <property type="entry name" value="SIROHEME SYNTHASE-RELATED"/>
    <property type="match status" value="1"/>
</dbReference>
<dbReference type="AlphaFoldDB" id="A0A918J1J7"/>
<feature type="domain" description="Tetrapyrrole methylase" evidence="8">
    <location>
        <begin position="11"/>
        <end position="219"/>
    </location>
</feature>
<dbReference type="EMBL" id="BMYQ01000015">
    <property type="protein sequence ID" value="GGW43116.1"/>
    <property type="molecule type" value="Genomic_DNA"/>
</dbReference>
<evidence type="ECO:0000313" key="9">
    <source>
        <dbReference type="EMBL" id="GGW43116.1"/>
    </source>
</evidence>
<dbReference type="GO" id="GO:0032259">
    <property type="term" value="P:methylation"/>
    <property type="evidence" value="ECO:0007669"/>
    <property type="project" value="UniProtKB-KW"/>
</dbReference>
<dbReference type="RefSeq" id="WP_189635107.1">
    <property type="nucleotide sequence ID" value="NZ_BMYQ01000015.1"/>
</dbReference>
<dbReference type="InterPro" id="IPR006366">
    <property type="entry name" value="CobA/CysG_C"/>
</dbReference>
<evidence type="ECO:0000256" key="4">
    <source>
        <dbReference type="ARBA" id="ARBA00022679"/>
    </source>
</evidence>
<dbReference type="InterPro" id="IPR003043">
    <property type="entry name" value="Uropor_MeTrfase_CS"/>
</dbReference>
<keyword evidence="4" id="KW-0808">Transferase</keyword>
<dbReference type="Gene3D" id="3.40.1010.10">
    <property type="entry name" value="Cobalt-precorrin-4 Transmethylase, Domain 1"/>
    <property type="match status" value="1"/>
</dbReference>